<sequence>MDTDPGTMLVETGSDYKTGMTGIRTSCTVFRRMFLRLTKNRHDGETGGGQILNIERAINLQKMRQSAPSFTTMTDSEKDQEKVREPTKSPADAQQSATEGDQHSKPSLQTVLDDGQEKEQYPHGITLGLITLALCLAVFLMALDNT</sequence>
<dbReference type="AlphaFoldDB" id="A0A9P7UZ89"/>
<evidence type="ECO:0000313" key="4">
    <source>
        <dbReference type="Proteomes" id="UP001049176"/>
    </source>
</evidence>
<keyword evidence="2" id="KW-0812">Transmembrane</keyword>
<dbReference type="RefSeq" id="XP_043013843.1">
    <property type="nucleotide sequence ID" value="XM_043149239.1"/>
</dbReference>
<gene>
    <name evidence="3" type="ORF">E1B28_004723</name>
</gene>
<dbReference type="KEGG" id="more:E1B28_004723"/>
<keyword evidence="2" id="KW-1133">Transmembrane helix</keyword>
<feature type="compositionally biased region" description="Polar residues" evidence="1">
    <location>
        <begin position="64"/>
        <end position="74"/>
    </location>
</feature>
<keyword evidence="4" id="KW-1185">Reference proteome</keyword>
<dbReference type="Proteomes" id="UP001049176">
    <property type="component" value="Chromosome 2"/>
</dbReference>
<organism evidence="3 4">
    <name type="scientific">Marasmius oreades</name>
    <name type="common">fairy-ring Marasmius</name>
    <dbReference type="NCBI Taxonomy" id="181124"/>
    <lineage>
        <taxon>Eukaryota</taxon>
        <taxon>Fungi</taxon>
        <taxon>Dikarya</taxon>
        <taxon>Basidiomycota</taxon>
        <taxon>Agaricomycotina</taxon>
        <taxon>Agaricomycetes</taxon>
        <taxon>Agaricomycetidae</taxon>
        <taxon>Agaricales</taxon>
        <taxon>Marasmiineae</taxon>
        <taxon>Marasmiaceae</taxon>
        <taxon>Marasmius</taxon>
    </lineage>
</organism>
<accession>A0A9P7UZ89</accession>
<evidence type="ECO:0000313" key="3">
    <source>
        <dbReference type="EMBL" id="KAG7097373.1"/>
    </source>
</evidence>
<feature type="compositionally biased region" description="Basic and acidic residues" evidence="1">
    <location>
        <begin position="75"/>
        <end position="87"/>
    </location>
</feature>
<reference evidence="3" key="1">
    <citation type="journal article" date="2021" name="Genome Biol. Evol.">
        <title>The assembled and annotated genome of the fairy-ring fungus Marasmius oreades.</title>
        <authorList>
            <person name="Hiltunen M."/>
            <person name="Ament-Velasquez S.L."/>
            <person name="Johannesson H."/>
        </authorList>
    </citation>
    <scope>NUCLEOTIDE SEQUENCE</scope>
    <source>
        <strain evidence="3">03SP1</strain>
    </source>
</reference>
<feature type="region of interest" description="Disordered" evidence="1">
    <location>
        <begin position="64"/>
        <end position="111"/>
    </location>
</feature>
<name>A0A9P7UZ89_9AGAR</name>
<dbReference type="OrthoDB" id="2416295at2759"/>
<dbReference type="GeneID" id="66073799"/>
<comment type="caution">
    <text evidence="3">The sequence shown here is derived from an EMBL/GenBank/DDBJ whole genome shotgun (WGS) entry which is preliminary data.</text>
</comment>
<proteinExistence type="predicted"/>
<evidence type="ECO:0000256" key="1">
    <source>
        <dbReference type="SAM" id="MobiDB-lite"/>
    </source>
</evidence>
<feature type="compositionally biased region" description="Polar residues" evidence="1">
    <location>
        <begin position="92"/>
        <end position="110"/>
    </location>
</feature>
<evidence type="ECO:0000256" key="2">
    <source>
        <dbReference type="SAM" id="Phobius"/>
    </source>
</evidence>
<feature type="transmembrane region" description="Helical" evidence="2">
    <location>
        <begin position="125"/>
        <end position="143"/>
    </location>
</feature>
<protein>
    <submittedName>
        <fullName evidence="3">Uncharacterized protein</fullName>
    </submittedName>
</protein>
<dbReference type="EMBL" id="CM032182">
    <property type="protein sequence ID" value="KAG7097373.1"/>
    <property type="molecule type" value="Genomic_DNA"/>
</dbReference>
<keyword evidence="2" id="KW-0472">Membrane</keyword>